<organism evidence="2 3">
    <name type="scientific">Perkinsus olseni</name>
    <name type="common">Perkinsus atlanticus</name>
    <dbReference type="NCBI Taxonomy" id="32597"/>
    <lineage>
        <taxon>Eukaryota</taxon>
        <taxon>Sar</taxon>
        <taxon>Alveolata</taxon>
        <taxon>Perkinsozoa</taxon>
        <taxon>Perkinsea</taxon>
        <taxon>Perkinsida</taxon>
        <taxon>Perkinsidae</taxon>
        <taxon>Perkinsus</taxon>
    </lineage>
</organism>
<feature type="non-terminal residue" evidence="2">
    <location>
        <position position="1"/>
    </location>
</feature>
<proteinExistence type="predicted"/>
<accession>A0A7J6RU53</accession>
<dbReference type="EMBL" id="JABANO010022980">
    <property type="protein sequence ID" value="KAF4724264.1"/>
    <property type="molecule type" value="Genomic_DNA"/>
</dbReference>
<gene>
    <name evidence="2" type="ORF">FOZ63_017172</name>
</gene>
<comment type="caution">
    <text evidence="2">The sequence shown here is derived from an EMBL/GenBank/DDBJ whole genome shotgun (WGS) entry which is preliminary data.</text>
</comment>
<evidence type="ECO:0000313" key="2">
    <source>
        <dbReference type="EMBL" id="KAF4724264.1"/>
    </source>
</evidence>
<keyword evidence="1" id="KW-0175">Coiled coil</keyword>
<keyword evidence="3" id="KW-1185">Reference proteome</keyword>
<sequence length="91" mass="10619">SELRREKMQVDYDAAVVSLSSMREARDAAVAELEEAKEELGKEKELVRPANVYTAHSSHSVTKRSHYRDLFSNFCRTWRDSVRHVKKPKRN</sequence>
<reference evidence="2 3" key="1">
    <citation type="submission" date="2020-04" db="EMBL/GenBank/DDBJ databases">
        <title>Perkinsus olseni comparative genomics.</title>
        <authorList>
            <person name="Bogema D.R."/>
        </authorList>
    </citation>
    <scope>NUCLEOTIDE SEQUENCE [LARGE SCALE GENOMIC DNA]</scope>
    <source>
        <strain evidence="2 3">ATCC PRA-207</strain>
    </source>
</reference>
<feature type="coiled-coil region" evidence="1">
    <location>
        <begin position="19"/>
        <end position="46"/>
    </location>
</feature>
<name>A0A7J6RU53_PEROL</name>
<dbReference type="Proteomes" id="UP000553632">
    <property type="component" value="Unassembled WGS sequence"/>
</dbReference>
<protein>
    <submittedName>
        <fullName evidence="2">Uncharacterized protein</fullName>
    </submittedName>
</protein>
<evidence type="ECO:0000256" key="1">
    <source>
        <dbReference type="SAM" id="Coils"/>
    </source>
</evidence>
<dbReference type="AlphaFoldDB" id="A0A7J6RU53"/>
<evidence type="ECO:0000313" key="3">
    <source>
        <dbReference type="Proteomes" id="UP000553632"/>
    </source>
</evidence>